<feature type="transmembrane region" description="Helical" evidence="6">
    <location>
        <begin position="391"/>
        <end position="408"/>
    </location>
</feature>
<evidence type="ECO:0000259" key="8">
    <source>
        <dbReference type="Pfam" id="PF13567"/>
    </source>
</evidence>
<evidence type="ECO:0000256" key="2">
    <source>
        <dbReference type="ARBA" id="ARBA00022475"/>
    </source>
</evidence>
<keyword evidence="3 6" id="KW-0812">Transmembrane</keyword>
<protein>
    <submittedName>
        <fullName evidence="9">Internalization-related competence protein ComEC/Rec2 protein</fullName>
    </submittedName>
</protein>
<evidence type="ECO:0000256" key="6">
    <source>
        <dbReference type="SAM" id="Phobius"/>
    </source>
</evidence>
<comment type="subcellular location">
    <subcellularLocation>
        <location evidence="1">Cell membrane</location>
        <topology evidence="1">Multi-pass membrane protein</topology>
    </subcellularLocation>
</comment>
<dbReference type="Proteomes" id="UP000033930">
    <property type="component" value="Unassembled WGS sequence"/>
</dbReference>
<dbReference type="InterPro" id="IPR052159">
    <property type="entry name" value="Competence_DNA_uptake"/>
</dbReference>
<sequence length="487" mass="54129">MISLTPSTIMRTLCLAFIAGVAFMSWGFVFSVTVSVLGLIFIIGQHQSLNTQVCIGLLCLTIVGMSFGLWRYAQSYPSDRSIASIVGQEVLLDAVVVDTSVNHSWQHLTFSDLRVGNQDFADRLILTTTSYPRFSYGDQVQVRCEIETPEPIDNFAYDRYLATKDIWATCFSYQVWKKAEGGGNVFMTNLLFVRSRFIGKMDQVFGEPQGSLLVGLLLGEQRFTDAWQDRFLKTGTTHIVAASGYNISVVLKIALAFFAMINIKRQKAFAFLVSAIVAYILLAGADAAVFRAGVMGVVLLLAYQTERKTSMVNILLTTVVVMLMVNPRLLRDDVGFQLSMVSTIGLIYLSPILKNKLRWLPENFVIRESVIATLAATFASLPILLLQFGTFSFVSLITNVFVLPWIPLAMTWGLIATLLGFVSVHLGALISAPAWLALSAMLWEVKIFAGLNFYAQSIHWIVISIVLVGWGMILLRIFINRNSYVLN</sequence>
<dbReference type="InterPro" id="IPR004477">
    <property type="entry name" value="ComEC_N"/>
</dbReference>
<dbReference type="InterPro" id="IPR025405">
    <property type="entry name" value="DUF4131"/>
</dbReference>
<dbReference type="Pfam" id="PF13567">
    <property type="entry name" value="DUF4131"/>
    <property type="match status" value="1"/>
</dbReference>
<feature type="transmembrane region" description="Helical" evidence="6">
    <location>
        <begin position="239"/>
        <end position="263"/>
    </location>
</feature>
<feature type="transmembrane region" description="Helical" evidence="6">
    <location>
        <begin position="458"/>
        <end position="479"/>
    </location>
</feature>
<evidence type="ECO:0000256" key="4">
    <source>
        <dbReference type="ARBA" id="ARBA00022989"/>
    </source>
</evidence>
<feature type="domain" description="ComEC/Rec2-related protein" evidence="7">
    <location>
        <begin position="216"/>
        <end position="475"/>
    </location>
</feature>
<dbReference type="NCBIfam" id="TIGR00360">
    <property type="entry name" value="ComEC_N-term"/>
    <property type="match status" value="1"/>
</dbReference>
<name>A0A0G0XPB4_9BACT</name>
<evidence type="ECO:0000313" key="9">
    <source>
        <dbReference type="EMBL" id="KKR98630.1"/>
    </source>
</evidence>
<keyword evidence="5 6" id="KW-0472">Membrane</keyword>
<keyword evidence="4 6" id="KW-1133">Transmembrane helix</keyword>
<accession>A0A0G0XPB4</accession>
<feature type="transmembrane region" description="Helical" evidence="6">
    <location>
        <begin position="49"/>
        <end position="70"/>
    </location>
</feature>
<feature type="domain" description="DUF4131" evidence="8">
    <location>
        <begin position="26"/>
        <end position="177"/>
    </location>
</feature>
<reference evidence="9 10" key="1">
    <citation type="journal article" date="2015" name="Nature">
        <title>rRNA introns, odd ribosomes, and small enigmatic genomes across a large radiation of phyla.</title>
        <authorList>
            <person name="Brown C.T."/>
            <person name="Hug L.A."/>
            <person name="Thomas B.C."/>
            <person name="Sharon I."/>
            <person name="Castelle C.J."/>
            <person name="Singh A."/>
            <person name="Wilkins M.J."/>
            <person name="Williams K.H."/>
            <person name="Banfield J.F."/>
        </authorList>
    </citation>
    <scope>NUCLEOTIDE SEQUENCE [LARGE SCALE GENOMIC DNA]</scope>
</reference>
<evidence type="ECO:0000259" key="7">
    <source>
        <dbReference type="Pfam" id="PF03772"/>
    </source>
</evidence>
<feature type="transmembrane region" description="Helical" evidence="6">
    <location>
        <begin position="314"/>
        <end position="330"/>
    </location>
</feature>
<feature type="transmembrane region" description="Helical" evidence="6">
    <location>
        <begin position="12"/>
        <end position="43"/>
    </location>
</feature>
<dbReference type="PANTHER" id="PTHR30619">
    <property type="entry name" value="DNA INTERNALIZATION/COMPETENCE PROTEIN COMEC/REC2"/>
    <property type="match status" value="1"/>
</dbReference>
<evidence type="ECO:0000256" key="1">
    <source>
        <dbReference type="ARBA" id="ARBA00004651"/>
    </source>
</evidence>
<gene>
    <name evidence="9" type="ORF">UU50_C0016G0007</name>
</gene>
<feature type="transmembrane region" description="Helical" evidence="6">
    <location>
        <begin position="365"/>
        <end position="385"/>
    </location>
</feature>
<dbReference type="Pfam" id="PF03772">
    <property type="entry name" value="Competence"/>
    <property type="match status" value="1"/>
</dbReference>
<dbReference type="AlphaFoldDB" id="A0A0G0XPB4"/>
<proteinExistence type="predicted"/>
<keyword evidence="2" id="KW-1003">Cell membrane</keyword>
<feature type="transmembrane region" description="Helical" evidence="6">
    <location>
        <begin position="336"/>
        <end position="353"/>
    </location>
</feature>
<dbReference type="GO" id="GO:0005886">
    <property type="term" value="C:plasma membrane"/>
    <property type="evidence" value="ECO:0007669"/>
    <property type="project" value="UniProtKB-SubCell"/>
</dbReference>
<evidence type="ECO:0000256" key="3">
    <source>
        <dbReference type="ARBA" id="ARBA00022692"/>
    </source>
</evidence>
<evidence type="ECO:0000313" key="10">
    <source>
        <dbReference type="Proteomes" id="UP000033930"/>
    </source>
</evidence>
<evidence type="ECO:0000256" key="5">
    <source>
        <dbReference type="ARBA" id="ARBA00023136"/>
    </source>
</evidence>
<dbReference type="EMBL" id="LCAW01000016">
    <property type="protein sequence ID" value="KKR98630.1"/>
    <property type="molecule type" value="Genomic_DNA"/>
</dbReference>
<organism evidence="9 10">
    <name type="scientific">Candidatus Uhrbacteria bacterium GW2011_GWC1_41_20</name>
    <dbReference type="NCBI Taxonomy" id="1618983"/>
    <lineage>
        <taxon>Bacteria</taxon>
        <taxon>Candidatus Uhriibacteriota</taxon>
    </lineage>
</organism>
<dbReference type="PANTHER" id="PTHR30619:SF7">
    <property type="entry name" value="BETA-LACTAMASE DOMAIN PROTEIN"/>
    <property type="match status" value="1"/>
</dbReference>
<feature type="transmembrane region" description="Helical" evidence="6">
    <location>
        <begin position="415"/>
        <end position="438"/>
    </location>
</feature>
<comment type="caution">
    <text evidence="9">The sequence shown here is derived from an EMBL/GenBank/DDBJ whole genome shotgun (WGS) entry which is preliminary data.</text>
</comment>
<feature type="transmembrane region" description="Helical" evidence="6">
    <location>
        <begin position="269"/>
        <end position="302"/>
    </location>
</feature>